<dbReference type="KEGG" id="dma:DMR_34480"/>
<name>C4XKJ9_SOLM1</name>
<keyword evidence="2" id="KW-1185">Reference proteome</keyword>
<reference evidence="1 2" key="1">
    <citation type="journal article" date="2009" name="Genome Res.">
        <title>Whole genome sequence of Desulfovibrio magneticus strain RS-1 revealed common gene clusters in magnetotactic bacteria.</title>
        <authorList>
            <person name="Nakazawa H."/>
            <person name="Arakaki A."/>
            <person name="Narita-Yamada S."/>
            <person name="Yashiro I."/>
            <person name="Jinno K."/>
            <person name="Aoki N."/>
            <person name="Tsuruyama A."/>
            <person name="Okamura Y."/>
            <person name="Tanikawa S."/>
            <person name="Fujita N."/>
            <person name="Takeyama H."/>
            <person name="Matsunaga T."/>
        </authorList>
    </citation>
    <scope>NUCLEOTIDE SEQUENCE [LARGE SCALE GENOMIC DNA]</scope>
    <source>
        <strain evidence="2">ATCC 700980 / DSM 13731 / RS-1</strain>
    </source>
</reference>
<evidence type="ECO:0000313" key="1">
    <source>
        <dbReference type="EMBL" id="BAH76939.1"/>
    </source>
</evidence>
<dbReference type="EMBL" id="AP010904">
    <property type="protein sequence ID" value="BAH76939.1"/>
    <property type="molecule type" value="Genomic_DNA"/>
</dbReference>
<dbReference type="HOGENOM" id="CLU_2422138_0_0_7"/>
<gene>
    <name evidence="1" type="ordered locus">DMR_34480</name>
</gene>
<protein>
    <recommendedName>
        <fullName evidence="3">DNA-binding protein</fullName>
    </recommendedName>
</protein>
<accession>C4XKJ9</accession>
<organism evidence="1 2">
    <name type="scientific">Solidesulfovibrio magneticus (strain ATCC 700980 / DSM 13731 / RS-1)</name>
    <name type="common">Desulfovibrio magneticus</name>
    <dbReference type="NCBI Taxonomy" id="573370"/>
    <lineage>
        <taxon>Bacteria</taxon>
        <taxon>Pseudomonadati</taxon>
        <taxon>Thermodesulfobacteriota</taxon>
        <taxon>Desulfovibrionia</taxon>
        <taxon>Desulfovibrionales</taxon>
        <taxon>Desulfovibrionaceae</taxon>
        <taxon>Solidesulfovibrio</taxon>
    </lineage>
</organism>
<dbReference type="Proteomes" id="UP000009071">
    <property type="component" value="Chromosome"/>
</dbReference>
<dbReference type="AlphaFoldDB" id="C4XKJ9"/>
<dbReference type="STRING" id="573370.DMR_34480"/>
<sequence length="91" mass="10212">MPMENTVLSINWGEILPRETGLFFRHRWPEYATRYGLPFSRGTLQNLDSEGRGPEAVVVAGKVAYHRESLVEFLNALPVTRPSKKRVGAAA</sequence>
<evidence type="ECO:0000313" key="2">
    <source>
        <dbReference type="Proteomes" id="UP000009071"/>
    </source>
</evidence>
<proteinExistence type="predicted"/>
<evidence type="ECO:0008006" key="3">
    <source>
        <dbReference type="Google" id="ProtNLM"/>
    </source>
</evidence>